<reference evidence="2" key="1">
    <citation type="submission" date="2013-02" db="EMBL/GenBank/DDBJ databases">
        <authorList>
            <person name="Hughes D."/>
        </authorList>
    </citation>
    <scope>NUCLEOTIDE SEQUENCE</scope>
    <source>
        <strain>Durham</strain>
        <strain evidence="2">NC isolate 2 -- Noor lab</strain>
    </source>
</reference>
<proteinExistence type="predicted"/>
<dbReference type="EMBL" id="CAQQ02104656">
    <property type="status" value="NOT_ANNOTATED_CDS"/>
    <property type="molecule type" value="Genomic_DNA"/>
</dbReference>
<reference evidence="1" key="2">
    <citation type="submission" date="2015-06" db="UniProtKB">
        <authorList>
            <consortium name="EnsemblMetazoa"/>
        </authorList>
    </citation>
    <scope>IDENTIFICATION</scope>
</reference>
<dbReference type="EnsemblMetazoa" id="MESCA005653-RA">
    <property type="protein sequence ID" value="MESCA005653-PA"/>
    <property type="gene ID" value="MESCA005653"/>
</dbReference>
<dbReference type="EMBL" id="CAQQ02104655">
    <property type="status" value="NOT_ANNOTATED_CDS"/>
    <property type="molecule type" value="Genomic_DNA"/>
</dbReference>
<dbReference type="AlphaFoldDB" id="T1GPV8"/>
<name>T1GPV8_MEGSC</name>
<dbReference type="HOGENOM" id="CLU_1770182_0_0_1"/>
<accession>T1GPV8</accession>
<organism evidence="1 2">
    <name type="scientific">Megaselia scalaris</name>
    <name type="common">Humpbacked fly</name>
    <name type="synonym">Phora scalaris</name>
    <dbReference type="NCBI Taxonomy" id="36166"/>
    <lineage>
        <taxon>Eukaryota</taxon>
        <taxon>Metazoa</taxon>
        <taxon>Ecdysozoa</taxon>
        <taxon>Arthropoda</taxon>
        <taxon>Hexapoda</taxon>
        <taxon>Insecta</taxon>
        <taxon>Pterygota</taxon>
        <taxon>Neoptera</taxon>
        <taxon>Endopterygota</taxon>
        <taxon>Diptera</taxon>
        <taxon>Brachycera</taxon>
        <taxon>Muscomorpha</taxon>
        <taxon>Platypezoidea</taxon>
        <taxon>Phoridae</taxon>
        <taxon>Megaseliini</taxon>
        <taxon>Megaselia</taxon>
    </lineage>
</organism>
<keyword evidence="2" id="KW-1185">Reference proteome</keyword>
<dbReference type="Proteomes" id="UP000015102">
    <property type="component" value="Unassembled WGS sequence"/>
</dbReference>
<sequence length="147" mass="16131">MMLALHSSDICYSFHILVSSWWKALLKVEPAAFNNSAGKQSTVLLLLSSSSSDVVGGGSSLCLGMLLKIQLYGGILQLYNATCLVLKENCITISATFASFLGRITEFHMRNNPVVLEHELLNLVRLSCALNNAVFFIFNQFIGALDR</sequence>
<protein>
    <submittedName>
        <fullName evidence="1">Uncharacterized protein</fullName>
    </submittedName>
</protein>
<evidence type="ECO:0000313" key="2">
    <source>
        <dbReference type="Proteomes" id="UP000015102"/>
    </source>
</evidence>
<evidence type="ECO:0000313" key="1">
    <source>
        <dbReference type="EnsemblMetazoa" id="MESCA005653-PA"/>
    </source>
</evidence>